<reference evidence="1" key="1">
    <citation type="submission" date="2021-02" db="EMBL/GenBank/DDBJ databases">
        <title>Skermanella TT6 skin isolate.</title>
        <authorList>
            <person name="Lee K."/>
            <person name="Ganzorig M."/>
        </authorList>
    </citation>
    <scope>NUCLEOTIDE SEQUENCE</scope>
    <source>
        <strain evidence="1">TT6</strain>
    </source>
</reference>
<dbReference type="Proteomes" id="UP000595197">
    <property type="component" value="Chromosome"/>
</dbReference>
<dbReference type="RefSeq" id="WP_201077862.1">
    <property type="nucleotide sequence ID" value="NZ_CP067420.1"/>
</dbReference>
<keyword evidence="2" id="KW-1185">Reference proteome</keyword>
<proteinExistence type="predicted"/>
<name>A0ABX7B915_9PROT</name>
<protein>
    <submittedName>
        <fullName evidence="1">Uncharacterized protein</fullName>
    </submittedName>
</protein>
<accession>A0ABX7B915</accession>
<evidence type="ECO:0000313" key="2">
    <source>
        <dbReference type="Proteomes" id="UP000595197"/>
    </source>
</evidence>
<gene>
    <name evidence="1" type="ORF">IGS68_05175</name>
</gene>
<dbReference type="EMBL" id="CP067420">
    <property type="protein sequence ID" value="QQP90634.1"/>
    <property type="molecule type" value="Genomic_DNA"/>
</dbReference>
<sequence length="99" mass="11026">MKAIRDNVVGDLDPIAAESRTMTGGCGSECRLEVDLAEPLSRRRLDRAGRLVDGTMLRLGYQLDRTVTADSGQFVSVYRVRGDGARRRTVHHRRSGGRR</sequence>
<evidence type="ECO:0000313" key="1">
    <source>
        <dbReference type="EMBL" id="QQP90634.1"/>
    </source>
</evidence>
<organism evidence="1 2">
    <name type="scientific">Skermanella cutis</name>
    <dbReference type="NCBI Taxonomy" id="2775420"/>
    <lineage>
        <taxon>Bacteria</taxon>
        <taxon>Pseudomonadati</taxon>
        <taxon>Pseudomonadota</taxon>
        <taxon>Alphaproteobacteria</taxon>
        <taxon>Rhodospirillales</taxon>
        <taxon>Azospirillaceae</taxon>
        <taxon>Skermanella</taxon>
    </lineage>
</organism>